<protein>
    <submittedName>
        <fullName evidence="2">Uncharacterized protein</fullName>
    </submittedName>
</protein>
<dbReference type="PANTHER" id="PTHR33670:SF14">
    <property type="entry name" value="T20H2.15 PROTEIN"/>
    <property type="match status" value="1"/>
</dbReference>
<evidence type="ECO:0000313" key="2">
    <source>
        <dbReference type="EMBL" id="CAL0326987.1"/>
    </source>
</evidence>
<dbReference type="PANTHER" id="PTHR33670">
    <property type="entry name" value="SPLICING FACTOR, PROLINE- AND GLUTAMINE-RICH-LIKE"/>
    <property type="match status" value="1"/>
</dbReference>
<gene>
    <name evidence="2" type="ORF">LLUT_LOCUS28047</name>
</gene>
<dbReference type="EMBL" id="CAXHTB010000020">
    <property type="protein sequence ID" value="CAL0326987.1"/>
    <property type="molecule type" value="Genomic_DNA"/>
</dbReference>
<evidence type="ECO:0000313" key="3">
    <source>
        <dbReference type="Proteomes" id="UP001497480"/>
    </source>
</evidence>
<reference evidence="2 3" key="1">
    <citation type="submission" date="2024-03" db="EMBL/GenBank/DDBJ databases">
        <authorList>
            <person name="Martinez-Hernandez J."/>
        </authorList>
    </citation>
    <scope>NUCLEOTIDE SEQUENCE [LARGE SCALE GENOMIC DNA]</scope>
</reference>
<feature type="compositionally biased region" description="Polar residues" evidence="1">
    <location>
        <begin position="71"/>
        <end position="86"/>
    </location>
</feature>
<dbReference type="AlphaFoldDB" id="A0AAV1XZ10"/>
<name>A0AAV1XZ10_LUPLU</name>
<evidence type="ECO:0000256" key="1">
    <source>
        <dbReference type="SAM" id="MobiDB-lite"/>
    </source>
</evidence>
<feature type="region of interest" description="Disordered" evidence="1">
    <location>
        <begin position="71"/>
        <end position="118"/>
    </location>
</feature>
<dbReference type="Proteomes" id="UP001497480">
    <property type="component" value="Unassembled WGS sequence"/>
</dbReference>
<organism evidence="2 3">
    <name type="scientific">Lupinus luteus</name>
    <name type="common">European yellow lupine</name>
    <dbReference type="NCBI Taxonomy" id="3873"/>
    <lineage>
        <taxon>Eukaryota</taxon>
        <taxon>Viridiplantae</taxon>
        <taxon>Streptophyta</taxon>
        <taxon>Embryophyta</taxon>
        <taxon>Tracheophyta</taxon>
        <taxon>Spermatophyta</taxon>
        <taxon>Magnoliopsida</taxon>
        <taxon>eudicotyledons</taxon>
        <taxon>Gunneridae</taxon>
        <taxon>Pentapetalae</taxon>
        <taxon>rosids</taxon>
        <taxon>fabids</taxon>
        <taxon>Fabales</taxon>
        <taxon>Fabaceae</taxon>
        <taxon>Papilionoideae</taxon>
        <taxon>50 kb inversion clade</taxon>
        <taxon>genistoids sensu lato</taxon>
        <taxon>core genistoids</taxon>
        <taxon>Genisteae</taxon>
        <taxon>Lupinus</taxon>
    </lineage>
</organism>
<keyword evidence="3" id="KW-1185">Reference proteome</keyword>
<accession>A0AAV1XZ10</accession>
<sequence>MDTIRTPKKNYGGRGTYIIYSKPSENFETYAGLLNPPPRAMSLSASVFNNQYRQQQQQQPPLLPLPNVSAKIQQPQLSRSISSSQGHFRKNRTRERDISLTPKKSTPTKREEGKKKISATQSSMSEFLIVTSDNRWGPDPKDLPKNLTVLSPPPSSLPLPRFFLRSKLSCNAEAAAAAAGVDAGATNNLRQLLRLQ</sequence>
<comment type="caution">
    <text evidence="2">The sequence shown here is derived from an EMBL/GenBank/DDBJ whole genome shotgun (WGS) entry which is preliminary data.</text>
</comment>
<proteinExistence type="predicted"/>